<keyword evidence="1" id="KW-0805">Transcription regulation</keyword>
<dbReference type="SUPFAM" id="SSF46689">
    <property type="entry name" value="Homeodomain-like"/>
    <property type="match status" value="2"/>
</dbReference>
<dbReference type="InterPro" id="IPR037923">
    <property type="entry name" value="HTH-like"/>
</dbReference>
<comment type="caution">
    <text evidence="6">The sequence shown here is derived from an EMBL/GenBank/DDBJ whole genome shotgun (WGS) entry which is preliminary data.</text>
</comment>
<feature type="domain" description="HTH araC/xylS-type" evidence="5">
    <location>
        <begin position="205"/>
        <end position="303"/>
    </location>
</feature>
<dbReference type="SMART" id="SM00342">
    <property type="entry name" value="HTH_ARAC"/>
    <property type="match status" value="1"/>
</dbReference>
<dbReference type="Gene3D" id="2.60.120.10">
    <property type="entry name" value="Jelly Rolls"/>
    <property type="match status" value="1"/>
</dbReference>
<sequence length="320" mass="37290">MSLVKSGAIFDAMSFPVHVDRVENRALRINELHRHEYFELLYVKKGSLSCCFKSRTEVLKRGEILIIKPYVLHMLEDRDVANSCSYFCSFLPQVVDLNIQSLERLRGSKSPNAYFFKSLMSLLDRDSAAVKMKLDAELQHAMQDVLELLKVHAHTSSEKSHALCRFHFLELMALMSEQHERASESRHTVKQKVNVSVSKCMQGLRTVLNYIHDHYNDDLTLESMARMCGTAEPYFCRLFKNETGTTFMNYLNGLRIRKACELLRDTSDTALEICYQVGFSNYPRFLRQFKKNIGRSPVEFRREQSRGRRNRRMPVPAKWN</sequence>
<dbReference type="InterPro" id="IPR014710">
    <property type="entry name" value="RmlC-like_jellyroll"/>
</dbReference>
<evidence type="ECO:0000256" key="4">
    <source>
        <dbReference type="SAM" id="MobiDB-lite"/>
    </source>
</evidence>
<dbReference type="Gene3D" id="1.10.10.60">
    <property type="entry name" value="Homeodomain-like"/>
    <property type="match status" value="2"/>
</dbReference>
<name>A0ABU5MWS6_9BACT</name>
<dbReference type="InterPro" id="IPR003313">
    <property type="entry name" value="AraC-bd"/>
</dbReference>
<keyword evidence="2" id="KW-0238">DNA-binding</keyword>
<accession>A0ABU5MWS6</accession>
<reference evidence="6 7" key="1">
    <citation type="journal article" date="2024" name="Appl. Environ. Microbiol.">
        <title>Pontiella agarivorans sp. nov., a novel marine anaerobic bacterium capable of degrading macroalgal polysaccharides and fixing nitrogen.</title>
        <authorList>
            <person name="Liu N."/>
            <person name="Kivenson V."/>
            <person name="Peng X."/>
            <person name="Cui Z."/>
            <person name="Lankiewicz T.S."/>
            <person name="Gosselin K.M."/>
            <person name="English C.J."/>
            <person name="Blair E.M."/>
            <person name="O'Malley M.A."/>
            <person name="Valentine D.L."/>
        </authorList>
    </citation>
    <scope>NUCLEOTIDE SEQUENCE [LARGE SCALE GENOMIC DNA]</scope>
    <source>
        <strain evidence="6 7">NLcol2</strain>
    </source>
</reference>
<evidence type="ECO:0000259" key="5">
    <source>
        <dbReference type="PROSITE" id="PS01124"/>
    </source>
</evidence>
<dbReference type="Pfam" id="PF02311">
    <property type="entry name" value="AraC_binding"/>
    <property type="match status" value="1"/>
</dbReference>
<dbReference type="Proteomes" id="UP001290861">
    <property type="component" value="Unassembled WGS sequence"/>
</dbReference>
<evidence type="ECO:0000313" key="6">
    <source>
        <dbReference type="EMBL" id="MDZ8118406.1"/>
    </source>
</evidence>
<dbReference type="InterPro" id="IPR018060">
    <property type="entry name" value="HTH_AraC"/>
</dbReference>
<protein>
    <submittedName>
        <fullName evidence="6">AraC family transcriptional regulator</fullName>
    </submittedName>
</protein>
<keyword evidence="7" id="KW-1185">Reference proteome</keyword>
<proteinExistence type="predicted"/>
<feature type="region of interest" description="Disordered" evidence="4">
    <location>
        <begin position="298"/>
        <end position="320"/>
    </location>
</feature>
<evidence type="ECO:0000256" key="1">
    <source>
        <dbReference type="ARBA" id="ARBA00023015"/>
    </source>
</evidence>
<dbReference type="RefSeq" id="WP_322608206.1">
    <property type="nucleotide sequence ID" value="NZ_JARVCO010000008.1"/>
</dbReference>
<evidence type="ECO:0000256" key="3">
    <source>
        <dbReference type="ARBA" id="ARBA00023163"/>
    </source>
</evidence>
<evidence type="ECO:0000313" key="7">
    <source>
        <dbReference type="Proteomes" id="UP001290861"/>
    </source>
</evidence>
<evidence type="ECO:0000256" key="2">
    <source>
        <dbReference type="ARBA" id="ARBA00023125"/>
    </source>
</evidence>
<dbReference type="PANTHER" id="PTHR43280:SF2">
    <property type="entry name" value="HTH-TYPE TRANSCRIPTIONAL REGULATOR EXSA"/>
    <property type="match status" value="1"/>
</dbReference>
<dbReference type="InterPro" id="IPR009057">
    <property type="entry name" value="Homeodomain-like_sf"/>
</dbReference>
<dbReference type="SUPFAM" id="SSF51215">
    <property type="entry name" value="Regulatory protein AraC"/>
    <property type="match status" value="1"/>
</dbReference>
<organism evidence="6 7">
    <name type="scientific">Pontiella agarivorans</name>
    <dbReference type="NCBI Taxonomy" id="3038953"/>
    <lineage>
        <taxon>Bacteria</taxon>
        <taxon>Pseudomonadati</taxon>
        <taxon>Kiritimatiellota</taxon>
        <taxon>Kiritimatiellia</taxon>
        <taxon>Kiritimatiellales</taxon>
        <taxon>Pontiellaceae</taxon>
        <taxon>Pontiella</taxon>
    </lineage>
</organism>
<gene>
    <name evidence="6" type="ORF">P9H32_07150</name>
</gene>
<dbReference type="Pfam" id="PF12833">
    <property type="entry name" value="HTH_18"/>
    <property type="match status" value="1"/>
</dbReference>
<dbReference type="EMBL" id="JARVCO010000008">
    <property type="protein sequence ID" value="MDZ8118406.1"/>
    <property type="molecule type" value="Genomic_DNA"/>
</dbReference>
<dbReference type="PANTHER" id="PTHR43280">
    <property type="entry name" value="ARAC-FAMILY TRANSCRIPTIONAL REGULATOR"/>
    <property type="match status" value="1"/>
</dbReference>
<dbReference type="PROSITE" id="PS01124">
    <property type="entry name" value="HTH_ARAC_FAMILY_2"/>
    <property type="match status" value="1"/>
</dbReference>
<keyword evidence="3" id="KW-0804">Transcription</keyword>